<dbReference type="Proteomes" id="UP001157418">
    <property type="component" value="Unassembled WGS sequence"/>
</dbReference>
<dbReference type="EMBL" id="CAKMRJ010001112">
    <property type="protein sequence ID" value="CAH1423273.1"/>
    <property type="molecule type" value="Genomic_DNA"/>
</dbReference>
<dbReference type="InterPro" id="IPR013783">
    <property type="entry name" value="Ig-like_fold"/>
</dbReference>
<dbReference type="Gene3D" id="3.10.20.90">
    <property type="entry name" value="Phosphatidylinositol 3-kinase Catalytic Subunit, Chain A, domain 1"/>
    <property type="match status" value="1"/>
</dbReference>
<dbReference type="SMART" id="SM00666">
    <property type="entry name" value="PB1"/>
    <property type="match status" value="1"/>
</dbReference>
<feature type="compositionally biased region" description="Basic and acidic residues" evidence="12">
    <location>
        <begin position="252"/>
        <end position="264"/>
    </location>
</feature>
<evidence type="ECO:0000256" key="8">
    <source>
        <dbReference type="ARBA" id="ARBA00022927"/>
    </source>
</evidence>
<dbReference type="InterPro" id="IPR056893">
    <property type="entry name" value="UBA_Nbr1_C"/>
</dbReference>
<evidence type="ECO:0008006" key="18">
    <source>
        <dbReference type="Google" id="ProtNLM"/>
    </source>
</evidence>
<feature type="region of interest" description="Disordered" evidence="12">
    <location>
        <begin position="244"/>
        <end position="264"/>
    </location>
</feature>
<feature type="region of interest" description="Disordered" evidence="12">
    <location>
        <begin position="175"/>
        <end position="225"/>
    </location>
</feature>
<evidence type="ECO:0000256" key="11">
    <source>
        <dbReference type="PROSITE-ProRule" id="PRU00228"/>
    </source>
</evidence>
<evidence type="ECO:0000256" key="2">
    <source>
        <dbReference type="ARBA" id="ARBA00004419"/>
    </source>
</evidence>
<proteinExistence type="predicted"/>
<evidence type="ECO:0000256" key="9">
    <source>
        <dbReference type="ARBA" id="ARBA00023006"/>
    </source>
</evidence>
<keyword evidence="8" id="KW-0653">Protein transport</keyword>
<evidence type="ECO:0000256" key="6">
    <source>
        <dbReference type="ARBA" id="ARBA00022771"/>
    </source>
</evidence>
<dbReference type="InterPro" id="IPR009060">
    <property type="entry name" value="UBA-like_sf"/>
</dbReference>
<sequence length="762" mass="83783">MASSSIVIKVKFGKTLRRFSASINDNNLALDTVALREKIRSLFNFNPDVDFTLTYVDEDGDAVTLADDDDLRDVVGQSLNPLRITVKLENGSHGESSGTPTLTTFPLRTSQPQIPFGPIPNVLSEFLKSMPEPLRDQITKLPLELASKATPSTPVISELVEKMTHAYLNQISGSMATPRAHTSTGESSTVKNNKPEAESSNSKNKEKVEKTSEGVKFKDVQPPKPMDLNAPYFDYEAFPSAVEGYNGNSSTEKNKDTTDSVENKKDSGWAQGMVNATNQCPFSGMPLPNESYHHHPSRGHGHHHHWKRYGHGNGLGSLVFHRGVRCDGCGVHPITGPRFKSKVKEDYDLCSDCFAGMGNVSDYIRMDRPTNAVRHHMPFRGYHDPSVRIPTPGLPHALRAPGSKLPRAKLDSRFILDVNVLDGTIMAPFTNFTKIWRMRNNGTVIWPCGSQLQWIGGDRLSNSVSVDIEIPSDGLGVEQELDIAVDFNAPELPGRYISYWRMASPSGQKFGQRVWVLIQVDSSMKDMGETQINLNLPPVKMNIPPVGPIPEPEVINENTNLTGNNLIKVNDSTENTPPANNQDMDFPINDTLIITSNGMATTSTTVSPPVGPTASSPVFRSAEVENALGIVSTEPPAYPTVDFSEVPPVITGATSSPVVVVDPSGSPQEGSEDHLLQEESLLVELESMGFKQLDLNKEVLRMNNYDLEKSVDDLCGVSEWDPMLEELQEMGFVDEEANRRLLKKNNGSIKRVVMDLINGERA</sequence>
<dbReference type="Gene3D" id="3.30.60.90">
    <property type="match status" value="1"/>
</dbReference>
<evidence type="ECO:0000256" key="1">
    <source>
        <dbReference type="ARBA" id="ARBA00004116"/>
    </source>
</evidence>
<dbReference type="Gene3D" id="2.60.40.10">
    <property type="entry name" value="Immunoglobulins"/>
    <property type="match status" value="1"/>
</dbReference>
<dbReference type="Gene3D" id="1.10.8.10">
    <property type="entry name" value="DNA helicase RuvA subunit, C-terminal domain"/>
    <property type="match status" value="2"/>
</dbReference>
<dbReference type="InterPro" id="IPR032350">
    <property type="entry name" value="Nbr1_FW"/>
</dbReference>
<dbReference type="AlphaFoldDB" id="A0AAU9MFA6"/>
<evidence type="ECO:0000256" key="10">
    <source>
        <dbReference type="ARBA" id="ARBA00023329"/>
    </source>
</evidence>
<comment type="caution">
    <text evidence="16">The sequence shown here is derived from an EMBL/GenBank/DDBJ whole genome shotgun (WGS) entry which is preliminary data.</text>
</comment>
<dbReference type="Pfam" id="PF24932">
    <property type="entry name" value="UBA_NBR1_C"/>
    <property type="match status" value="2"/>
</dbReference>
<feature type="domain" description="UBA" evidence="13">
    <location>
        <begin position="710"/>
        <end position="759"/>
    </location>
</feature>
<dbReference type="PROSITE" id="PS51745">
    <property type="entry name" value="PB1"/>
    <property type="match status" value="1"/>
</dbReference>
<dbReference type="InterPro" id="IPR000270">
    <property type="entry name" value="PB1_dom"/>
</dbReference>
<dbReference type="CDD" id="cd14947">
    <property type="entry name" value="NBR1_like"/>
    <property type="match status" value="1"/>
</dbReference>
<dbReference type="PANTHER" id="PTHR20930:SF0">
    <property type="entry name" value="PROTEIN ILRUN"/>
    <property type="match status" value="1"/>
</dbReference>
<dbReference type="InterPro" id="IPR043145">
    <property type="entry name" value="Znf_ZZ_sf"/>
</dbReference>
<name>A0AAU9MFA6_9ASTR</name>
<feature type="domain" description="ZZ-type" evidence="14">
    <location>
        <begin position="321"/>
        <end position="371"/>
    </location>
</feature>
<evidence type="ECO:0000259" key="14">
    <source>
        <dbReference type="PROSITE" id="PS50135"/>
    </source>
</evidence>
<keyword evidence="9" id="KW-0072">Autophagy</keyword>
<dbReference type="SUPFAM" id="SSF54277">
    <property type="entry name" value="CAD &amp; PB1 domains"/>
    <property type="match status" value="1"/>
</dbReference>
<dbReference type="PROSITE" id="PS50030">
    <property type="entry name" value="UBA"/>
    <property type="match status" value="1"/>
</dbReference>
<evidence type="ECO:0000256" key="12">
    <source>
        <dbReference type="SAM" id="MobiDB-lite"/>
    </source>
</evidence>
<dbReference type="GO" id="GO:0015031">
    <property type="term" value="P:protein transport"/>
    <property type="evidence" value="ECO:0007669"/>
    <property type="project" value="UniProtKB-KW"/>
</dbReference>
<dbReference type="Pfam" id="PF00569">
    <property type="entry name" value="ZZ"/>
    <property type="match status" value="1"/>
</dbReference>
<evidence type="ECO:0000256" key="3">
    <source>
        <dbReference type="ARBA" id="ARBA00022448"/>
    </source>
</evidence>
<keyword evidence="17" id="KW-1185">Reference proteome</keyword>
<evidence type="ECO:0000259" key="13">
    <source>
        <dbReference type="PROSITE" id="PS50030"/>
    </source>
</evidence>
<keyword evidence="7" id="KW-0862">Zinc</keyword>
<evidence type="ECO:0000256" key="5">
    <source>
        <dbReference type="ARBA" id="ARBA00022723"/>
    </source>
</evidence>
<keyword evidence="5" id="KW-0479">Metal-binding</keyword>
<gene>
    <name evidence="16" type="ORF">LVIROSA_LOCUS10560</name>
</gene>
<organism evidence="16 17">
    <name type="scientific">Lactuca virosa</name>
    <dbReference type="NCBI Taxonomy" id="75947"/>
    <lineage>
        <taxon>Eukaryota</taxon>
        <taxon>Viridiplantae</taxon>
        <taxon>Streptophyta</taxon>
        <taxon>Embryophyta</taxon>
        <taxon>Tracheophyta</taxon>
        <taxon>Spermatophyta</taxon>
        <taxon>Magnoliopsida</taxon>
        <taxon>eudicotyledons</taxon>
        <taxon>Gunneridae</taxon>
        <taxon>Pentapetalae</taxon>
        <taxon>asterids</taxon>
        <taxon>campanulids</taxon>
        <taxon>Asterales</taxon>
        <taxon>Asteraceae</taxon>
        <taxon>Cichorioideae</taxon>
        <taxon>Cichorieae</taxon>
        <taxon>Lactucinae</taxon>
        <taxon>Lactuca</taxon>
    </lineage>
</organism>
<dbReference type="PROSITE" id="PS50135">
    <property type="entry name" value="ZF_ZZ_2"/>
    <property type="match status" value="1"/>
</dbReference>
<evidence type="ECO:0000256" key="7">
    <source>
        <dbReference type="ARBA" id="ARBA00022833"/>
    </source>
</evidence>
<protein>
    <recommendedName>
        <fullName evidence="18">ZZ-type domain-containing protein</fullName>
    </recommendedName>
</protein>
<evidence type="ECO:0000313" key="16">
    <source>
        <dbReference type="EMBL" id="CAH1423273.1"/>
    </source>
</evidence>
<evidence type="ECO:0000259" key="15">
    <source>
        <dbReference type="PROSITE" id="PS51745"/>
    </source>
</evidence>
<reference evidence="16 17" key="1">
    <citation type="submission" date="2022-01" db="EMBL/GenBank/DDBJ databases">
        <authorList>
            <person name="Xiong W."/>
            <person name="Schranz E."/>
        </authorList>
    </citation>
    <scope>NUCLEOTIDE SEQUENCE [LARGE SCALE GENOMIC DNA]</scope>
</reference>
<dbReference type="SUPFAM" id="SSF57850">
    <property type="entry name" value="RING/U-box"/>
    <property type="match status" value="1"/>
</dbReference>
<accession>A0AAU9MFA6</accession>
<dbReference type="CDD" id="cd06398">
    <property type="entry name" value="PB1_Joka2"/>
    <property type="match status" value="1"/>
</dbReference>
<dbReference type="PANTHER" id="PTHR20930">
    <property type="entry name" value="OVARIAN CARCINOMA ANTIGEN CA125-RELATED"/>
    <property type="match status" value="1"/>
</dbReference>
<dbReference type="GO" id="GO:0006914">
    <property type="term" value="P:autophagy"/>
    <property type="evidence" value="ECO:0007669"/>
    <property type="project" value="UniProtKB-KW"/>
</dbReference>
<dbReference type="SMART" id="SM00291">
    <property type="entry name" value="ZnF_ZZ"/>
    <property type="match status" value="1"/>
</dbReference>
<dbReference type="GO" id="GO:0005776">
    <property type="term" value="C:autophagosome"/>
    <property type="evidence" value="ECO:0007669"/>
    <property type="project" value="UniProtKB-SubCell"/>
</dbReference>
<dbReference type="Pfam" id="PF00564">
    <property type="entry name" value="PB1"/>
    <property type="match status" value="1"/>
</dbReference>
<keyword evidence="3" id="KW-0813">Transport</keyword>
<dbReference type="CDD" id="cd14319">
    <property type="entry name" value="UBA_NBR1"/>
    <property type="match status" value="2"/>
</dbReference>
<dbReference type="FunFam" id="2.60.40.10:FF:000199">
    <property type="entry name" value="next to BRCA1 gene 1 protein-like"/>
    <property type="match status" value="1"/>
</dbReference>
<evidence type="ECO:0000313" key="17">
    <source>
        <dbReference type="Proteomes" id="UP001157418"/>
    </source>
</evidence>
<dbReference type="GO" id="GO:0008270">
    <property type="term" value="F:zinc ion binding"/>
    <property type="evidence" value="ECO:0007669"/>
    <property type="project" value="UniProtKB-KW"/>
</dbReference>
<keyword evidence="4" id="KW-0926">Vacuole</keyword>
<feature type="compositionally biased region" description="Polar residues" evidence="12">
    <location>
        <begin position="175"/>
        <end position="190"/>
    </location>
</feature>
<dbReference type="SUPFAM" id="SSF46934">
    <property type="entry name" value="UBA-like"/>
    <property type="match status" value="1"/>
</dbReference>
<feature type="domain" description="PB1" evidence="15">
    <location>
        <begin position="5"/>
        <end position="89"/>
    </location>
</feature>
<dbReference type="FunFam" id="1.10.8.10:FF:000085">
    <property type="entry name" value="protein NBR1 homolog"/>
    <property type="match status" value="1"/>
</dbReference>
<comment type="subcellular location">
    <subcellularLocation>
        <location evidence="2">Cytoplasmic vesicle</location>
        <location evidence="2">Autophagosome</location>
    </subcellularLocation>
    <subcellularLocation>
        <location evidence="1">Vacuole</location>
    </subcellularLocation>
</comment>
<dbReference type="InterPro" id="IPR000433">
    <property type="entry name" value="Znf_ZZ"/>
</dbReference>
<keyword evidence="10" id="KW-0968">Cytoplasmic vesicle</keyword>
<dbReference type="InterPro" id="IPR053793">
    <property type="entry name" value="PB1-like"/>
</dbReference>
<dbReference type="InterPro" id="IPR015940">
    <property type="entry name" value="UBA"/>
</dbReference>
<feature type="compositionally biased region" description="Basic and acidic residues" evidence="12">
    <location>
        <begin position="193"/>
        <end position="221"/>
    </location>
</feature>
<keyword evidence="6 11" id="KW-0863">Zinc-finger</keyword>
<evidence type="ECO:0000256" key="4">
    <source>
        <dbReference type="ARBA" id="ARBA00022554"/>
    </source>
</evidence>
<dbReference type="GO" id="GO:0031410">
    <property type="term" value="C:cytoplasmic vesicle"/>
    <property type="evidence" value="ECO:0007669"/>
    <property type="project" value="UniProtKB-KW"/>
</dbReference>
<dbReference type="Pfam" id="PF16158">
    <property type="entry name" value="N_BRCA1_IG"/>
    <property type="match status" value="1"/>
</dbReference>